<comment type="caution">
    <text evidence="3">The sequence shown here is derived from an EMBL/GenBank/DDBJ whole genome shotgun (WGS) entry which is preliminary data.</text>
</comment>
<evidence type="ECO:0000313" key="4">
    <source>
        <dbReference type="Proteomes" id="UP001520878"/>
    </source>
</evidence>
<protein>
    <submittedName>
        <fullName evidence="3">DnaJ domain-containing protein</fullName>
    </submittedName>
</protein>
<dbReference type="SUPFAM" id="SSF46565">
    <property type="entry name" value="Chaperone J-domain"/>
    <property type="match status" value="1"/>
</dbReference>
<organism evidence="3 4">
    <name type="scientific">Fluctibacter halophilus</name>
    <dbReference type="NCBI Taxonomy" id="226011"/>
    <lineage>
        <taxon>Bacteria</taxon>
        <taxon>Pseudomonadati</taxon>
        <taxon>Pseudomonadota</taxon>
        <taxon>Gammaproteobacteria</taxon>
        <taxon>Alteromonadales</taxon>
        <taxon>Alteromonadaceae</taxon>
        <taxon>Fluctibacter</taxon>
    </lineage>
</organism>
<proteinExistence type="predicted"/>
<keyword evidence="4" id="KW-1185">Reference proteome</keyword>
<reference evidence="3 4" key="1">
    <citation type="submission" date="2021-10" db="EMBL/GenBank/DDBJ databases">
        <title>Draft genome of Aestuariibacter halophilus JC2043.</title>
        <authorList>
            <person name="Emsley S.A."/>
            <person name="Pfannmuller K.M."/>
            <person name="Ushijima B."/>
            <person name="Saw J.H."/>
            <person name="Videau P."/>
        </authorList>
    </citation>
    <scope>NUCLEOTIDE SEQUENCE [LARGE SCALE GENOMIC DNA]</scope>
    <source>
        <strain evidence="3 4">JC2043</strain>
    </source>
</reference>
<dbReference type="Proteomes" id="UP001520878">
    <property type="component" value="Unassembled WGS sequence"/>
</dbReference>
<sequence>MTALATLTRYLEGILLSEPDGISEYALIRRLQQAPYQCIPNNALHSQDAMFHCHFTLFHALYALDARWQAQGLGQLDIIATCIRVLEPGQTLPDDPSRAKMRAYYLDISNLDAMDSDSLDELLRRFWSGIAAPPVAHSAEDIARARQLLKVSQPYTARQLKQCYRQRMHQCHPDKGGCVEEAQRLQWAYQVLLTEC</sequence>
<dbReference type="CDD" id="cd06257">
    <property type="entry name" value="DnaJ"/>
    <property type="match status" value="1"/>
</dbReference>
<accession>A0ABS8G3U0</accession>
<keyword evidence="1" id="KW-0143">Chaperone</keyword>
<evidence type="ECO:0000259" key="2">
    <source>
        <dbReference type="Pfam" id="PF12339"/>
    </source>
</evidence>
<evidence type="ECO:0000256" key="1">
    <source>
        <dbReference type="ARBA" id="ARBA00023186"/>
    </source>
</evidence>
<dbReference type="Gene3D" id="1.10.287.110">
    <property type="entry name" value="DnaJ domain"/>
    <property type="match status" value="1"/>
</dbReference>
<dbReference type="Pfam" id="PF12339">
    <property type="entry name" value="DNAJ_related"/>
    <property type="match status" value="1"/>
</dbReference>
<dbReference type="EMBL" id="JAJEWP010000001">
    <property type="protein sequence ID" value="MCC2615193.1"/>
    <property type="molecule type" value="Genomic_DNA"/>
</dbReference>
<gene>
    <name evidence="3" type="ORF">LJ739_02915</name>
</gene>
<name>A0ABS8G3U0_9ALTE</name>
<dbReference type="InterPro" id="IPR021059">
    <property type="entry name" value="DnaJ-related_N"/>
</dbReference>
<dbReference type="RefSeq" id="WP_229157102.1">
    <property type="nucleotide sequence ID" value="NZ_JAJEWP010000001.1"/>
</dbReference>
<feature type="domain" description="DnaJ-related protein N-terminal" evidence="2">
    <location>
        <begin position="7"/>
        <end position="129"/>
    </location>
</feature>
<dbReference type="InterPro" id="IPR001623">
    <property type="entry name" value="DnaJ_domain"/>
</dbReference>
<evidence type="ECO:0000313" key="3">
    <source>
        <dbReference type="EMBL" id="MCC2615193.1"/>
    </source>
</evidence>
<dbReference type="InterPro" id="IPR036869">
    <property type="entry name" value="J_dom_sf"/>
</dbReference>